<keyword evidence="1" id="KW-1133">Transmembrane helix</keyword>
<evidence type="ECO:0000313" key="2">
    <source>
        <dbReference type="EMBL" id="KKN62765.1"/>
    </source>
</evidence>
<reference evidence="2" key="1">
    <citation type="journal article" date="2015" name="Nature">
        <title>Complex archaea that bridge the gap between prokaryotes and eukaryotes.</title>
        <authorList>
            <person name="Spang A."/>
            <person name="Saw J.H."/>
            <person name="Jorgensen S.L."/>
            <person name="Zaremba-Niedzwiedzka K."/>
            <person name="Martijn J."/>
            <person name="Lind A.E."/>
            <person name="van Eijk R."/>
            <person name="Schleper C."/>
            <person name="Guy L."/>
            <person name="Ettema T.J."/>
        </authorList>
    </citation>
    <scope>NUCLEOTIDE SEQUENCE</scope>
</reference>
<keyword evidence="1" id="KW-0472">Membrane</keyword>
<comment type="caution">
    <text evidence="2">The sequence shown here is derived from an EMBL/GenBank/DDBJ whole genome shotgun (WGS) entry which is preliminary data.</text>
</comment>
<organism evidence="2">
    <name type="scientific">marine sediment metagenome</name>
    <dbReference type="NCBI Taxonomy" id="412755"/>
    <lineage>
        <taxon>unclassified sequences</taxon>
        <taxon>metagenomes</taxon>
        <taxon>ecological metagenomes</taxon>
    </lineage>
</organism>
<dbReference type="EMBL" id="LAZR01000614">
    <property type="protein sequence ID" value="KKN62765.1"/>
    <property type="molecule type" value="Genomic_DNA"/>
</dbReference>
<evidence type="ECO:0008006" key="3">
    <source>
        <dbReference type="Google" id="ProtNLM"/>
    </source>
</evidence>
<name>A0A0F9S1Z6_9ZZZZ</name>
<keyword evidence="1" id="KW-0812">Transmembrane</keyword>
<proteinExistence type="predicted"/>
<accession>A0A0F9S1Z6</accession>
<protein>
    <recommendedName>
        <fullName evidence="3">DUF3307 domain-containing protein</fullName>
    </recommendedName>
</protein>
<feature type="transmembrane region" description="Helical" evidence="1">
    <location>
        <begin position="31"/>
        <end position="63"/>
    </location>
</feature>
<gene>
    <name evidence="2" type="ORF">LCGC14_0508840</name>
</gene>
<dbReference type="InterPro" id="IPR021737">
    <property type="entry name" value="Phage_phiKZ_Orf197"/>
</dbReference>
<dbReference type="AlphaFoldDB" id="A0A0F9S1Z6"/>
<sequence>MFINALVAHLLGDWLLQNSWMTKNKRESRKVLVVHVLVTALPFVVFGFSLGQIIMIAITHLLIDGFQLGSLWNRLFKKDDYLFVKAMDDQALHLLSIWIVLYLAP</sequence>
<evidence type="ECO:0000256" key="1">
    <source>
        <dbReference type="SAM" id="Phobius"/>
    </source>
</evidence>
<dbReference type="Pfam" id="PF11750">
    <property type="entry name" value="DUF3307"/>
    <property type="match status" value="1"/>
</dbReference>